<dbReference type="AlphaFoldDB" id="A0A0P6VQR5"/>
<reference evidence="1 2" key="2">
    <citation type="submission" date="2015-10" db="EMBL/GenBank/DDBJ databases">
        <title>Draft Genome Sequence of Prosthecomicrobium hirschii ATCC 27832.</title>
        <authorList>
            <person name="Daniel J."/>
            <person name="Givan S.A."/>
            <person name="Brun Y.V."/>
            <person name="Brown P.J."/>
        </authorList>
    </citation>
    <scope>NUCLEOTIDE SEQUENCE [LARGE SCALE GENOMIC DNA]</scope>
    <source>
        <strain evidence="1 2">16</strain>
    </source>
</reference>
<evidence type="ECO:0000313" key="2">
    <source>
        <dbReference type="Proteomes" id="UP000048984"/>
    </source>
</evidence>
<reference evidence="1 2" key="1">
    <citation type="submission" date="2015-09" db="EMBL/GenBank/DDBJ databases">
        <authorList>
            <person name="Jackson K.R."/>
            <person name="Lunt B.L."/>
            <person name="Fisher J.N.B."/>
            <person name="Gardner A.V."/>
            <person name="Bailey M.E."/>
            <person name="Deus L.M."/>
            <person name="Earl A.S."/>
            <person name="Gibby P.D."/>
            <person name="Hartmann K.A."/>
            <person name="Liu J.E."/>
            <person name="Manci A.M."/>
            <person name="Nielsen D.A."/>
            <person name="Solomon M.B."/>
            <person name="Breakwell D.P."/>
            <person name="Burnett S.H."/>
            <person name="Grose J.H."/>
        </authorList>
    </citation>
    <scope>NUCLEOTIDE SEQUENCE [LARGE SCALE GENOMIC DNA]</scope>
    <source>
        <strain evidence="1 2">16</strain>
    </source>
</reference>
<dbReference type="STRING" id="665126.ABB55_16185"/>
<name>A0A0P6VQR5_9HYPH</name>
<gene>
    <name evidence="1" type="ORF">ABB55_16185</name>
</gene>
<evidence type="ECO:0000313" key="1">
    <source>
        <dbReference type="EMBL" id="KPL53560.1"/>
    </source>
</evidence>
<proteinExistence type="predicted"/>
<sequence length="73" mass="7882">MAPRRNCPVKRDLIELAEATADIWSAVRPPNAAAIEMTRGLGPVITGFEALRGQLAFEDEPSSFEAALLATKE</sequence>
<dbReference type="EMBL" id="LJYW01000001">
    <property type="protein sequence ID" value="KPL53560.1"/>
    <property type="molecule type" value="Genomic_DNA"/>
</dbReference>
<organism evidence="1 2">
    <name type="scientific">Prosthecodimorpha hirschii</name>
    <dbReference type="NCBI Taxonomy" id="665126"/>
    <lineage>
        <taxon>Bacteria</taxon>
        <taxon>Pseudomonadati</taxon>
        <taxon>Pseudomonadota</taxon>
        <taxon>Alphaproteobacteria</taxon>
        <taxon>Hyphomicrobiales</taxon>
        <taxon>Ancalomicrobiaceae</taxon>
        <taxon>Prosthecodimorpha</taxon>
    </lineage>
</organism>
<protein>
    <submittedName>
        <fullName evidence="1">Uncharacterized protein</fullName>
    </submittedName>
</protein>
<comment type="caution">
    <text evidence="1">The sequence shown here is derived from an EMBL/GenBank/DDBJ whole genome shotgun (WGS) entry which is preliminary data.</text>
</comment>
<keyword evidence="2" id="KW-1185">Reference proteome</keyword>
<dbReference type="Proteomes" id="UP000048984">
    <property type="component" value="Unassembled WGS sequence"/>
</dbReference>
<accession>A0A0P6VQR5</accession>